<dbReference type="InterPro" id="IPR004644">
    <property type="entry name" value="Fe-S_L-Ser_mono"/>
</dbReference>
<evidence type="ECO:0000259" key="13">
    <source>
        <dbReference type="Pfam" id="PF03313"/>
    </source>
</evidence>
<dbReference type="InterPro" id="IPR005130">
    <property type="entry name" value="Ser_deHydtase-like_asu"/>
</dbReference>
<evidence type="ECO:0000256" key="6">
    <source>
        <dbReference type="ARBA" id="ARBA00022723"/>
    </source>
</evidence>
<keyword evidence="6 11" id="KW-0479">Metal-binding</keyword>
<reference evidence="16" key="1">
    <citation type="submission" date="2017-04" db="EMBL/GenBank/DDBJ databases">
        <title>Function of individual gut microbiota members based on whole genome sequencing of pure cultures obtained from chicken caecum.</title>
        <authorList>
            <person name="Medvecky M."/>
            <person name="Cejkova D."/>
            <person name="Polansky O."/>
            <person name="Karasova D."/>
            <person name="Kubasova T."/>
            <person name="Cizek A."/>
            <person name="Rychlik I."/>
        </authorList>
    </citation>
    <scope>NUCLEOTIDE SEQUENCE [LARGE SCALE GENOMIC DNA]</scope>
    <source>
        <strain evidence="16">An199</strain>
    </source>
</reference>
<accession>A0A1Y4ILN3</accession>
<evidence type="ECO:0000259" key="14">
    <source>
        <dbReference type="Pfam" id="PF03315"/>
    </source>
</evidence>
<feature type="domain" description="Serine dehydratase beta chain" evidence="14">
    <location>
        <begin position="3"/>
        <end position="62"/>
    </location>
</feature>
<evidence type="ECO:0000256" key="5">
    <source>
        <dbReference type="ARBA" id="ARBA00022485"/>
    </source>
</evidence>
<comment type="catalytic activity">
    <reaction evidence="10 11">
        <text>L-serine = pyruvate + NH4(+)</text>
        <dbReference type="Rhea" id="RHEA:19169"/>
        <dbReference type="ChEBI" id="CHEBI:15361"/>
        <dbReference type="ChEBI" id="CHEBI:28938"/>
        <dbReference type="ChEBI" id="CHEBI:33384"/>
        <dbReference type="EC" id="4.3.1.17"/>
    </reaction>
</comment>
<dbReference type="GO" id="GO:0046872">
    <property type="term" value="F:metal ion binding"/>
    <property type="evidence" value="ECO:0007669"/>
    <property type="project" value="UniProtKB-KW"/>
</dbReference>
<evidence type="ECO:0000256" key="4">
    <source>
        <dbReference type="ARBA" id="ARBA00022432"/>
    </source>
</evidence>
<keyword evidence="7 11" id="KW-0408">Iron</keyword>
<evidence type="ECO:0000256" key="3">
    <source>
        <dbReference type="ARBA" id="ARBA00008636"/>
    </source>
</evidence>
<dbReference type="InterPro" id="IPR029009">
    <property type="entry name" value="ASB_dom_sf"/>
</dbReference>
<keyword evidence="5 11" id="KW-0004">4Fe-4S</keyword>
<dbReference type="GO" id="GO:0003941">
    <property type="term" value="F:L-serine ammonia-lyase activity"/>
    <property type="evidence" value="ECO:0007669"/>
    <property type="project" value="UniProtKB-UniRule"/>
</dbReference>
<dbReference type="GO" id="GO:0006094">
    <property type="term" value="P:gluconeogenesis"/>
    <property type="evidence" value="ECO:0007669"/>
    <property type="project" value="UniProtKB-KW"/>
</dbReference>
<evidence type="ECO:0000256" key="9">
    <source>
        <dbReference type="ARBA" id="ARBA00023239"/>
    </source>
</evidence>
<dbReference type="NCBIfam" id="TIGR00720">
    <property type="entry name" value="sda_mono"/>
    <property type="match status" value="1"/>
</dbReference>
<evidence type="ECO:0000256" key="1">
    <source>
        <dbReference type="ARBA" id="ARBA00001966"/>
    </source>
</evidence>
<evidence type="ECO:0000256" key="10">
    <source>
        <dbReference type="ARBA" id="ARBA00049406"/>
    </source>
</evidence>
<comment type="caution">
    <text evidence="15">The sequence shown here is derived from an EMBL/GenBank/DDBJ whole genome shotgun (WGS) entry which is preliminary data.</text>
</comment>
<dbReference type="Proteomes" id="UP000195950">
    <property type="component" value="Unassembled WGS sequence"/>
</dbReference>
<keyword evidence="8 11" id="KW-0411">Iron-sulfur</keyword>
<name>A0A1Y4ILN3_PARDI</name>
<keyword evidence="9 11" id="KW-0456">Lyase</keyword>
<dbReference type="EC" id="4.3.1.17" evidence="11"/>
<feature type="region of interest" description="Disordered" evidence="12">
    <location>
        <begin position="382"/>
        <end position="403"/>
    </location>
</feature>
<dbReference type="RefSeq" id="WP_087342940.1">
    <property type="nucleotide sequence ID" value="NZ_NFJX01000003.1"/>
</dbReference>
<dbReference type="InterPro" id="IPR051318">
    <property type="entry name" value="Fe-S_L-Ser"/>
</dbReference>
<dbReference type="EMBL" id="NFJX01000003">
    <property type="protein sequence ID" value="OUP21227.1"/>
    <property type="molecule type" value="Genomic_DNA"/>
</dbReference>
<evidence type="ECO:0000313" key="15">
    <source>
        <dbReference type="EMBL" id="OUP21227.1"/>
    </source>
</evidence>
<comment type="pathway">
    <text evidence="2">Carbohydrate biosynthesis; gluconeogenesis.</text>
</comment>
<evidence type="ECO:0000313" key="16">
    <source>
        <dbReference type="Proteomes" id="UP000195950"/>
    </source>
</evidence>
<comment type="similarity">
    <text evidence="3 11">Belongs to the iron-sulfur dependent L-serine dehydratase family.</text>
</comment>
<dbReference type="PANTHER" id="PTHR30182">
    <property type="entry name" value="L-SERINE DEHYDRATASE"/>
    <property type="match status" value="1"/>
</dbReference>
<protein>
    <recommendedName>
        <fullName evidence="11">L-serine dehydratase</fullName>
        <ecNumber evidence="11">4.3.1.17</ecNumber>
    </recommendedName>
</protein>
<dbReference type="SUPFAM" id="SSF143548">
    <property type="entry name" value="Serine metabolism enzymes domain"/>
    <property type="match status" value="1"/>
</dbReference>
<dbReference type="Pfam" id="PF03315">
    <property type="entry name" value="SDH_beta"/>
    <property type="match status" value="2"/>
</dbReference>
<evidence type="ECO:0000256" key="8">
    <source>
        <dbReference type="ARBA" id="ARBA00023014"/>
    </source>
</evidence>
<organism evidence="15 16">
    <name type="scientific">Parabacteroides distasonis</name>
    <dbReference type="NCBI Taxonomy" id="823"/>
    <lineage>
        <taxon>Bacteria</taxon>
        <taxon>Pseudomonadati</taxon>
        <taxon>Bacteroidota</taxon>
        <taxon>Bacteroidia</taxon>
        <taxon>Bacteroidales</taxon>
        <taxon>Tannerellaceae</taxon>
        <taxon>Parabacteroides</taxon>
    </lineage>
</organism>
<feature type="domain" description="Serine dehydratase-like alpha subunit" evidence="13">
    <location>
        <begin position="154"/>
        <end position="395"/>
    </location>
</feature>
<keyword evidence="4 11" id="KW-0312">Gluconeogenesis</keyword>
<dbReference type="Pfam" id="PF03313">
    <property type="entry name" value="SDH_alpha"/>
    <property type="match status" value="1"/>
</dbReference>
<dbReference type="InterPro" id="IPR005131">
    <property type="entry name" value="Ser_deHydtase_bsu"/>
</dbReference>
<evidence type="ECO:0000256" key="12">
    <source>
        <dbReference type="SAM" id="MobiDB-lite"/>
    </source>
</evidence>
<gene>
    <name evidence="15" type="ORF">B5F32_05325</name>
</gene>
<sequence length="403" mass="43896">MESIKQIYRMGHGPSSSHTMGPMRAAQMFLERNRGAVRFNVTLYGSLAATGKGHMTDAAILEVLQPVAKTNITWEPKTFLPFHPNGMLFESYNESGEKLDTWTVYSIGGGTLANESFNELRTEQVYDMHTIKEIQAWCEKTGHSYWEYVEQHEGPSIWDYLAEVWDVMQDAVRRGLEAEGILPGGLGIRRKASDYMIRAKGYGSSIKSRGMVYAYALAVSEENACGGKIVTAPTCGSCGVMPAVLYHLKETREFRDSRILRALATAGLFGNVVRTNASVSGAEVGCQGEVGVACAMAAAAASQLFGGTPAQIEYAAEMGLEHHLGLTCDPVCGLVQIPCIERNAFAAARALDANTFSNFSDGKHRVSFDQVVEVMRQTGNDLPSLYKETSEGGLAKNMENSNN</sequence>
<dbReference type="AlphaFoldDB" id="A0A1Y4ILN3"/>
<evidence type="ECO:0000256" key="7">
    <source>
        <dbReference type="ARBA" id="ARBA00023004"/>
    </source>
</evidence>
<evidence type="ECO:0000256" key="11">
    <source>
        <dbReference type="RuleBase" id="RU366059"/>
    </source>
</evidence>
<proteinExistence type="inferred from homology"/>
<dbReference type="PANTHER" id="PTHR30182:SF1">
    <property type="entry name" value="L-SERINE DEHYDRATASE 1"/>
    <property type="match status" value="1"/>
</dbReference>
<evidence type="ECO:0000256" key="2">
    <source>
        <dbReference type="ARBA" id="ARBA00004742"/>
    </source>
</evidence>
<feature type="domain" description="Serine dehydratase beta chain" evidence="14">
    <location>
        <begin position="68"/>
        <end position="115"/>
    </location>
</feature>
<dbReference type="GO" id="GO:0051539">
    <property type="term" value="F:4 iron, 4 sulfur cluster binding"/>
    <property type="evidence" value="ECO:0007669"/>
    <property type="project" value="UniProtKB-UniRule"/>
</dbReference>
<comment type="cofactor">
    <cofactor evidence="1 11">
        <name>[4Fe-4S] cluster</name>
        <dbReference type="ChEBI" id="CHEBI:49883"/>
    </cofactor>
</comment>
<dbReference type="Gene3D" id="3.30.1330.90">
    <property type="entry name" value="D-3-phosphoglycerate dehydrogenase, domain 3"/>
    <property type="match status" value="2"/>
</dbReference>